<dbReference type="Proteomes" id="UP000309038">
    <property type="component" value="Unassembled WGS sequence"/>
</dbReference>
<reference evidence="1 2" key="1">
    <citation type="submission" date="2019-02" db="EMBL/GenBank/DDBJ databases">
        <title>Genome sequencing of the rare red list fungi Phlebia centrifuga.</title>
        <authorList>
            <person name="Buettner E."/>
            <person name="Kellner H."/>
        </authorList>
    </citation>
    <scope>NUCLEOTIDE SEQUENCE [LARGE SCALE GENOMIC DNA]</scope>
    <source>
        <strain evidence="1 2">DSM 108282</strain>
    </source>
</reference>
<sequence>MAEDIDADAVPTVNLALQASVSVDESWMSDSADADAAALASVRP</sequence>
<protein>
    <submittedName>
        <fullName evidence="1">Uncharacterized protein</fullName>
    </submittedName>
</protein>
<dbReference type="EMBL" id="SGPJ01000026">
    <property type="protein sequence ID" value="THH01313.1"/>
    <property type="molecule type" value="Genomic_DNA"/>
</dbReference>
<keyword evidence="2" id="KW-1185">Reference proteome</keyword>
<gene>
    <name evidence="1" type="ORF">EW026_g1338</name>
</gene>
<dbReference type="AlphaFoldDB" id="A0A4V3XBC3"/>
<proteinExistence type="predicted"/>
<accession>A0A4V3XBC3</accession>
<name>A0A4V3XBC3_9APHY</name>
<organism evidence="1 2">
    <name type="scientific">Hermanssonia centrifuga</name>
    <dbReference type="NCBI Taxonomy" id="98765"/>
    <lineage>
        <taxon>Eukaryota</taxon>
        <taxon>Fungi</taxon>
        <taxon>Dikarya</taxon>
        <taxon>Basidiomycota</taxon>
        <taxon>Agaricomycotina</taxon>
        <taxon>Agaricomycetes</taxon>
        <taxon>Polyporales</taxon>
        <taxon>Meruliaceae</taxon>
        <taxon>Hermanssonia</taxon>
    </lineage>
</organism>
<evidence type="ECO:0000313" key="1">
    <source>
        <dbReference type="EMBL" id="THH01313.1"/>
    </source>
</evidence>
<comment type="caution">
    <text evidence="1">The sequence shown here is derived from an EMBL/GenBank/DDBJ whole genome shotgun (WGS) entry which is preliminary data.</text>
</comment>
<evidence type="ECO:0000313" key="2">
    <source>
        <dbReference type="Proteomes" id="UP000309038"/>
    </source>
</evidence>